<evidence type="ECO:0000313" key="2">
    <source>
        <dbReference type="Proteomes" id="UP000094336"/>
    </source>
</evidence>
<protein>
    <recommendedName>
        <fullName evidence="3">DNA recombination and repair protein Rad51-like C-terminal domain-containing protein</fullName>
    </recommendedName>
</protein>
<accession>A0A1E3QQ13</accession>
<organism evidence="1 2">
    <name type="scientific">Babjeviella inositovora NRRL Y-12698</name>
    <dbReference type="NCBI Taxonomy" id="984486"/>
    <lineage>
        <taxon>Eukaryota</taxon>
        <taxon>Fungi</taxon>
        <taxon>Dikarya</taxon>
        <taxon>Ascomycota</taxon>
        <taxon>Saccharomycotina</taxon>
        <taxon>Pichiomycetes</taxon>
        <taxon>Serinales incertae sedis</taxon>
        <taxon>Babjeviella</taxon>
    </lineage>
</organism>
<name>A0A1E3QQ13_9ASCO</name>
<dbReference type="AlphaFoldDB" id="A0A1E3QQ13"/>
<evidence type="ECO:0000313" key="1">
    <source>
        <dbReference type="EMBL" id="ODQ79057.1"/>
    </source>
</evidence>
<gene>
    <name evidence="1" type="ORF">BABINDRAFT_162128</name>
</gene>
<dbReference type="EMBL" id="KV454433">
    <property type="protein sequence ID" value="ODQ79057.1"/>
    <property type="molecule type" value="Genomic_DNA"/>
</dbReference>
<dbReference type="GeneID" id="30147041"/>
<keyword evidence="2" id="KW-1185">Reference proteome</keyword>
<proteinExistence type="predicted"/>
<dbReference type="RefSeq" id="XP_018984385.1">
    <property type="nucleotide sequence ID" value="XM_019129188.1"/>
</dbReference>
<reference evidence="2" key="1">
    <citation type="submission" date="2016-05" db="EMBL/GenBank/DDBJ databases">
        <title>Comparative genomics of biotechnologically important yeasts.</title>
        <authorList>
            <consortium name="DOE Joint Genome Institute"/>
            <person name="Riley R."/>
            <person name="Haridas S."/>
            <person name="Wolfe K.H."/>
            <person name="Lopes M.R."/>
            <person name="Hittinger C.T."/>
            <person name="Goker M."/>
            <person name="Salamov A."/>
            <person name="Wisecaver J."/>
            <person name="Long T.M."/>
            <person name="Aerts A.L."/>
            <person name="Barry K."/>
            <person name="Choi C."/>
            <person name="Clum A."/>
            <person name="Coughlan A.Y."/>
            <person name="Deshpande S."/>
            <person name="Douglass A.P."/>
            <person name="Hanson S.J."/>
            <person name="Klenk H.-P."/>
            <person name="Labutti K."/>
            <person name="Lapidus A."/>
            <person name="Lindquist E."/>
            <person name="Lipzen A."/>
            <person name="Meier-Kolthoff J.P."/>
            <person name="Ohm R.A."/>
            <person name="Otillar R.P."/>
            <person name="Pangilinan J."/>
            <person name="Peng Y."/>
            <person name="Rokas A."/>
            <person name="Rosa C.A."/>
            <person name="Scheuner C."/>
            <person name="Sibirny A.A."/>
            <person name="Slot J.C."/>
            <person name="Stielow J.B."/>
            <person name="Sun H."/>
            <person name="Kurtzman C.P."/>
            <person name="Blackwell M."/>
            <person name="Grigoriev I.V."/>
            <person name="Jeffries T.W."/>
        </authorList>
    </citation>
    <scope>NUCLEOTIDE SEQUENCE [LARGE SCALE GENOMIC DNA]</scope>
    <source>
        <strain evidence="2">NRRL Y-12698</strain>
    </source>
</reference>
<sequence length="775" mass="85214">MIETQSLSSLIQNLVYPLSFIPSFTLPLRGGLKTQSIYEILGVPGNGWPIVTRNIIREFVAVGKRVLVIETNKECGIKHTQEFASVSTVRANKLSKLVMLLQKLTSLTDTFDLIVIDAFHDLVEATKNAQFLLYQDMLKDVEMAKLELAKHNEARIAQGGETIKNPNLFLTKVENPVNKFNQTTVLELLNIISKLCFDKNLTCLLTGNLIAVSEKLTIIGEPSGRGDSPDGETATLQGSQRSGFQYVTRQFLKPLVSSPWWFQYLTNRFVVYSDWSIVDTKREAVLQVDLYGKDSVPSQNSQSRSPKELTPSFLGGNSSLLLQSYGNSLPRPNSKSGPAVAKKLSSIGLLIRRDKTRDTFLTEIGSAIKTPNEYTPLEEIITALNGGDAFEELLQTLTQLEVIFGDPEVLPEISSLQTTALLPSTAEELEISHPNEESYPNFSPSTPTEMVNTPILGQELVEVTYTNVKQTENVNHTSFSGQKRSQGRRPTGTRSEIDEILKRQKFGVHSDYAIQESNREALPIYPLQATLHTANVVDKPSYLVGVMAADPDISTDVAGSKSSSPLLDISSIDLEDEIEETKRLMEEKGTEKEGAKTASAAKTTLSRIPENDLPVKLATNAGEVCMGSVHSQDNVGAPGQNISNTDAYAESAYIDACHDMAVTAAEREKTCRELSGSSPVAVNVEDDLYINGEETTAINAMPFEILAIQGQAREKTPECLEEKDTTDLGLLQVGVIPDSQPASWFGEYDFCRGSDDENDESELLFTQLLKEGKKL</sequence>
<dbReference type="Proteomes" id="UP000094336">
    <property type="component" value="Unassembled WGS sequence"/>
</dbReference>
<evidence type="ECO:0008006" key="3">
    <source>
        <dbReference type="Google" id="ProtNLM"/>
    </source>
</evidence>